<dbReference type="PANTHER" id="PTHR35333">
    <property type="entry name" value="BETA-LACTAMASE"/>
    <property type="match status" value="1"/>
</dbReference>
<dbReference type="PANTHER" id="PTHR35333:SF3">
    <property type="entry name" value="BETA-LACTAMASE-TYPE TRANSPEPTIDASE FOLD CONTAINING PROTEIN"/>
    <property type="match status" value="1"/>
</dbReference>
<dbReference type="SUPFAM" id="SSF56601">
    <property type="entry name" value="beta-lactamase/transpeptidase-like"/>
    <property type="match status" value="1"/>
</dbReference>
<dbReference type="Pfam" id="PF13354">
    <property type="entry name" value="Beta-lactamase2"/>
    <property type="match status" value="1"/>
</dbReference>
<evidence type="ECO:0000313" key="2">
    <source>
        <dbReference type="EMBL" id="KJY62238.1"/>
    </source>
</evidence>
<feature type="domain" description="Beta-lactamase class A catalytic" evidence="1">
    <location>
        <begin position="91"/>
        <end position="290"/>
    </location>
</feature>
<comment type="caution">
    <text evidence="2">The sequence shown here is derived from an EMBL/GenBank/DDBJ whole genome shotgun (WGS) entry which is preliminary data.</text>
</comment>
<dbReference type="InterPro" id="IPR000871">
    <property type="entry name" value="Beta-lactam_class-A"/>
</dbReference>
<dbReference type="STRING" id="303541.JF72_02220"/>
<proteinExistence type="predicted"/>
<dbReference type="InterPro" id="IPR012338">
    <property type="entry name" value="Beta-lactam/transpept-like"/>
</dbReference>
<dbReference type="GO" id="GO:0030655">
    <property type="term" value="P:beta-lactam antibiotic catabolic process"/>
    <property type="evidence" value="ECO:0007669"/>
    <property type="project" value="InterPro"/>
</dbReference>
<gene>
    <name evidence="2" type="ORF">JF72_02220</name>
</gene>
<dbReference type="EMBL" id="JXLG01000003">
    <property type="protein sequence ID" value="KJY62238.1"/>
    <property type="molecule type" value="Genomic_DNA"/>
</dbReference>
<dbReference type="InterPro" id="IPR045155">
    <property type="entry name" value="Beta-lactam_cat"/>
</dbReference>
<dbReference type="Proteomes" id="UP000033682">
    <property type="component" value="Unassembled WGS sequence"/>
</dbReference>
<dbReference type="GO" id="GO:0008800">
    <property type="term" value="F:beta-lactamase activity"/>
    <property type="evidence" value="ECO:0007669"/>
    <property type="project" value="InterPro"/>
</dbReference>
<dbReference type="HOGENOM" id="CLU_077378_0_0_9"/>
<dbReference type="GO" id="GO:0046677">
    <property type="term" value="P:response to antibiotic"/>
    <property type="evidence" value="ECO:0007669"/>
    <property type="project" value="InterPro"/>
</dbReference>
<name>A0A0F4LV39_9LACO</name>
<dbReference type="PATRIC" id="fig|303541.3.peg.366"/>
<protein>
    <submittedName>
        <fullName evidence="2">Beta-lactamase class A</fullName>
    </submittedName>
</protein>
<evidence type="ECO:0000313" key="3">
    <source>
        <dbReference type="Proteomes" id="UP000033682"/>
    </source>
</evidence>
<dbReference type="RefSeq" id="WP_046306047.1">
    <property type="nucleotide sequence ID" value="NZ_CAMLBE010000002.1"/>
</dbReference>
<reference evidence="2 3" key="1">
    <citation type="submission" date="2015-01" db="EMBL/GenBank/DDBJ databases">
        <title>Comparative genomics of the lactic acid bacteria isolated from the honey bee gut.</title>
        <authorList>
            <person name="Ellegaard K.M."/>
            <person name="Tamarit D."/>
            <person name="Javelind E."/>
            <person name="Olofsson T."/>
            <person name="Andersson S.G."/>
            <person name="Vasquez A."/>
        </authorList>
    </citation>
    <scope>NUCLEOTIDE SEQUENCE [LARGE SCALE GENOMIC DNA]</scope>
    <source>
        <strain evidence="2 3">Hma11</strain>
    </source>
</reference>
<dbReference type="AlphaFoldDB" id="A0A0F4LV39"/>
<keyword evidence="3" id="KW-1185">Reference proteome</keyword>
<dbReference type="Gene3D" id="3.40.710.10">
    <property type="entry name" value="DD-peptidase/beta-lactamase superfamily"/>
    <property type="match status" value="1"/>
</dbReference>
<organism evidence="2 3">
    <name type="scientific">Lactobacillus apis</name>
    <dbReference type="NCBI Taxonomy" id="303541"/>
    <lineage>
        <taxon>Bacteria</taxon>
        <taxon>Bacillati</taxon>
        <taxon>Bacillota</taxon>
        <taxon>Bacilli</taxon>
        <taxon>Lactobacillales</taxon>
        <taxon>Lactobacillaceae</taxon>
        <taxon>Lactobacillus</taxon>
    </lineage>
</organism>
<evidence type="ECO:0000259" key="1">
    <source>
        <dbReference type="Pfam" id="PF13354"/>
    </source>
</evidence>
<sequence>MKNKVIIGSLITTLLAFMLYSLNLKRVQNTSVEIVGQSQSVKKERGKGKLSHEPKVAEVEYPTHVQIASGSDQTWAKQIEKLMGKDQSYQVAVQDLNSGKFARVANTTKAHGVTGTGRLFLLAAVFYQEEHGKLTSHSAIKVKKSDRAKGEKALQPGIAYGTSFLRQTLMQGNKTAGNVLLRKVKPQKVNAMAKKMGASSTKFSKKYTANPLAQTTANDMVAVMDDLYKNKTLSRQYSNLTLGSLNQNATGQKPKLVQKIHGATVYAIGDDRSSVAIIENNGQAYCVAVWSNSNKKFAKLGEVVSNFFK</sequence>
<accession>A0A0F4LV39</accession>